<dbReference type="NCBIfam" id="TIGR01509">
    <property type="entry name" value="HAD-SF-IA-v3"/>
    <property type="match status" value="1"/>
</dbReference>
<sequence>MTQRGMTMLDLSQYQGIVFDMDGTLIDSMSEHMLAWEQTCKHFGYPFDAEYMNGLGGVPTQATVVLLNQKHGLSHDPLQVAQAKRRFWEQMDSAPVTIDATIAVLEHYRTRIPVGVGTGAERPHAEKMLRDTGLMDKIQTLVTASDVRQGKPHPETFLQVADNLGVPAQHCVVFEDTEIGRQAAEAAGMDCIMVENGRILL</sequence>
<dbReference type="CDD" id="cd07505">
    <property type="entry name" value="HAD_BPGM-like"/>
    <property type="match status" value="1"/>
</dbReference>
<dbReference type="InterPro" id="IPR006439">
    <property type="entry name" value="HAD-SF_hydro_IA"/>
</dbReference>
<name>A0ABQ1RHV1_9ALTE</name>
<dbReference type="PANTHER" id="PTHR43481:SF4">
    <property type="entry name" value="GLYCEROL-1-PHOSPHATE PHOSPHOHYDROLASE 1-RELATED"/>
    <property type="match status" value="1"/>
</dbReference>
<dbReference type="Pfam" id="PF13419">
    <property type="entry name" value="HAD_2"/>
    <property type="match status" value="1"/>
</dbReference>
<evidence type="ECO:0000313" key="3">
    <source>
        <dbReference type="Proteomes" id="UP000614272"/>
    </source>
</evidence>
<dbReference type="InterPro" id="IPR023214">
    <property type="entry name" value="HAD_sf"/>
</dbReference>
<dbReference type="InterPro" id="IPR051806">
    <property type="entry name" value="HAD-like_SPP"/>
</dbReference>
<dbReference type="SFLD" id="SFLDG01129">
    <property type="entry name" value="C1.5:_HAD__Beta-PGM__Phosphata"/>
    <property type="match status" value="1"/>
</dbReference>
<gene>
    <name evidence="2" type="ORF">GCM10011357_27390</name>
</gene>
<comment type="similarity">
    <text evidence="1">Belongs to the HAD-like hydrolase superfamily. CbbY/CbbZ/Gph/YieH family.</text>
</comment>
<accession>A0ABQ1RHV1</accession>
<dbReference type="NCBIfam" id="TIGR02009">
    <property type="entry name" value="PGMB-YQAB-SF"/>
    <property type="match status" value="1"/>
</dbReference>
<dbReference type="InterPro" id="IPR036412">
    <property type="entry name" value="HAD-like_sf"/>
</dbReference>
<dbReference type="InterPro" id="IPR010976">
    <property type="entry name" value="B-phosphoglucomutase_hydrolase"/>
</dbReference>
<evidence type="ECO:0000313" key="2">
    <source>
        <dbReference type="EMBL" id="GGD70838.1"/>
    </source>
</evidence>
<keyword evidence="3" id="KW-1185">Reference proteome</keyword>
<evidence type="ECO:0000256" key="1">
    <source>
        <dbReference type="ARBA" id="ARBA00006171"/>
    </source>
</evidence>
<protein>
    <submittedName>
        <fullName evidence="2">Carotenoid dehydrogenase</fullName>
    </submittedName>
</protein>
<dbReference type="PRINTS" id="PR00413">
    <property type="entry name" value="HADHALOGNASE"/>
</dbReference>
<reference evidence="3" key="1">
    <citation type="journal article" date="2019" name="Int. J. Syst. Evol. Microbiol.">
        <title>The Global Catalogue of Microorganisms (GCM) 10K type strain sequencing project: providing services to taxonomists for standard genome sequencing and annotation.</title>
        <authorList>
            <consortium name="The Broad Institute Genomics Platform"/>
            <consortium name="The Broad Institute Genome Sequencing Center for Infectious Disease"/>
            <person name="Wu L."/>
            <person name="Ma J."/>
        </authorList>
    </citation>
    <scope>NUCLEOTIDE SEQUENCE [LARGE SCALE GENOMIC DNA]</scope>
    <source>
        <strain evidence="3">CGMCC 1.12923</strain>
    </source>
</reference>
<dbReference type="PANTHER" id="PTHR43481">
    <property type="entry name" value="FRUCTOSE-1-PHOSPHATE PHOSPHATASE"/>
    <property type="match status" value="1"/>
</dbReference>
<dbReference type="Proteomes" id="UP000614272">
    <property type="component" value="Unassembled WGS sequence"/>
</dbReference>
<dbReference type="InterPro" id="IPR041492">
    <property type="entry name" value="HAD_2"/>
</dbReference>
<comment type="caution">
    <text evidence="2">The sequence shown here is derived from an EMBL/GenBank/DDBJ whole genome shotgun (WGS) entry which is preliminary data.</text>
</comment>
<dbReference type="InterPro" id="IPR023198">
    <property type="entry name" value="PGP-like_dom2"/>
</dbReference>
<dbReference type="SFLD" id="SFLDG01135">
    <property type="entry name" value="C1.5.6:_HAD__Beta-PGM__Phospha"/>
    <property type="match status" value="1"/>
</dbReference>
<dbReference type="EMBL" id="BMGJ01000011">
    <property type="protein sequence ID" value="GGD70838.1"/>
    <property type="molecule type" value="Genomic_DNA"/>
</dbReference>
<organism evidence="2 3">
    <name type="scientific">Lacimicrobium alkaliphilum</name>
    <dbReference type="NCBI Taxonomy" id="1526571"/>
    <lineage>
        <taxon>Bacteria</taxon>
        <taxon>Pseudomonadati</taxon>
        <taxon>Pseudomonadota</taxon>
        <taxon>Gammaproteobacteria</taxon>
        <taxon>Alteromonadales</taxon>
        <taxon>Alteromonadaceae</taxon>
        <taxon>Lacimicrobium</taxon>
    </lineage>
</organism>
<dbReference type="Gene3D" id="1.10.150.240">
    <property type="entry name" value="Putative phosphatase, domain 2"/>
    <property type="match status" value="1"/>
</dbReference>
<dbReference type="Gene3D" id="3.40.50.1000">
    <property type="entry name" value="HAD superfamily/HAD-like"/>
    <property type="match status" value="1"/>
</dbReference>
<dbReference type="SUPFAM" id="SSF56784">
    <property type="entry name" value="HAD-like"/>
    <property type="match status" value="1"/>
</dbReference>
<proteinExistence type="inferred from homology"/>
<dbReference type="SFLD" id="SFLDS00003">
    <property type="entry name" value="Haloacid_Dehalogenase"/>
    <property type="match status" value="1"/>
</dbReference>